<dbReference type="Gene3D" id="3.30.370.10">
    <property type="entry name" value="Barstar-like"/>
    <property type="match status" value="1"/>
</dbReference>
<name>A0ABW1ZE95_9DEIO</name>
<evidence type="ECO:0000256" key="1">
    <source>
        <dbReference type="ARBA" id="ARBA00006845"/>
    </source>
</evidence>
<dbReference type="Proteomes" id="UP001596317">
    <property type="component" value="Unassembled WGS sequence"/>
</dbReference>
<feature type="domain" description="Barstar (barnase inhibitor)" evidence="2">
    <location>
        <begin position="6"/>
        <end position="73"/>
    </location>
</feature>
<proteinExistence type="inferred from homology"/>
<keyword evidence="4" id="KW-1185">Reference proteome</keyword>
<comment type="caution">
    <text evidence="3">The sequence shown here is derived from an EMBL/GenBank/DDBJ whole genome shotgun (WGS) entry which is preliminary data.</text>
</comment>
<dbReference type="EMBL" id="JBHSWB010000001">
    <property type="protein sequence ID" value="MFC6659176.1"/>
    <property type="molecule type" value="Genomic_DNA"/>
</dbReference>
<evidence type="ECO:0000313" key="3">
    <source>
        <dbReference type="EMBL" id="MFC6659176.1"/>
    </source>
</evidence>
<dbReference type="InterPro" id="IPR035905">
    <property type="entry name" value="Barstar-like_sf"/>
</dbReference>
<sequence>MNTRTKIVDCSGVRSEQDFWAAYVRDVKPESPDSGRNFDAFWDALWGGPGWPDADKLRFIHTSAVATFRDGQFIAMLRETSQGTDSVRLVFE</sequence>
<dbReference type="InterPro" id="IPR000468">
    <property type="entry name" value="Barstar"/>
</dbReference>
<accession>A0ABW1ZE95</accession>
<organism evidence="3 4">
    <name type="scientific">Deinococcus multiflagellatus</name>
    <dbReference type="NCBI Taxonomy" id="1656887"/>
    <lineage>
        <taxon>Bacteria</taxon>
        <taxon>Thermotogati</taxon>
        <taxon>Deinococcota</taxon>
        <taxon>Deinococci</taxon>
        <taxon>Deinococcales</taxon>
        <taxon>Deinococcaceae</taxon>
        <taxon>Deinococcus</taxon>
    </lineage>
</organism>
<gene>
    <name evidence="3" type="ORF">ACFP90_01475</name>
</gene>
<evidence type="ECO:0000313" key="4">
    <source>
        <dbReference type="Proteomes" id="UP001596317"/>
    </source>
</evidence>
<dbReference type="Pfam" id="PF01337">
    <property type="entry name" value="Barstar"/>
    <property type="match status" value="1"/>
</dbReference>
<evidence type="ECO:0000259" key="2">
    <source>
        <dbReference type="Pfam" id="PF01337"/>
    </source>
</evidence>
<protein>
    <submittedName>
        <fullName evidence="3">Barstar family protein</fullName>
    </submittedName>
</protein>
<reference evidence="4" key="1">
    <citation type="journal article" date="2019" name="Int. J. Syst. Evol. Microbiol.">
        <title>The Global Catalogue of Microorganisms (GCM) 10K type strain sequencing project: providing services to taxonomists for standard genome sequencing and annotation.</title>
        <authorList>
            <consortium name="The Broad Institute Genomics Platform"/>
            <consortium name="The Broad Institute Genome Sequencing Center for Infectious Disease"/>
            <person name="Wu L."/>
            <person name="Ma J."/>
        </authorList>
    </citation>
    <scope>NUCLEOTIDE SEQUENCE [LARGE SCALE GENOMIC DNA]</scope>
    <source>
        <strain evidence="4">CCUG 63830</strain>
    </source>
</reference>
<dbReference type="RefSeq" id="WP_224605907.1">
    <property type="nucleotide sequence ID" value="NZ_JAIQXV010000003.1"/>
</dbReference>
<dbReference type="SUPFAM" id="SSF52038">
    <property type="entry name" value="Barstar-related"/>
    <property type="match status" value="1"/>
</dbReference>
<comment type="similarity">
    <text evidence="1">Belongs to the barstar family.</text>
</comment>